<dbReference type="Proteomes" id="UP000480222">
    <property type="component" value="Unassembled WGS sequence"/>
</dbReference>
<dbReference type="EMBL" id="CADDAV010000033">
    <property type="protein sequence ID" value="CAB0622695.1"/>
    <property type="molecule type" value="Genomic_DNA"/>
</dbReference>
<feature type="transmembrane region" description="Helical" evidence="11">
    <location>
        <begin position="177"/>
        <end position="196"/>
    </location>
</feature>
<dbReference type="FunFam" id="3.40.50.300:FF:000221">
    <property type="entry name" value="Multidrug ABC transporter ATP-binding protein"/>
    <property type="match status" value="1"/>
</dbReference>
<dbReference type="PANTHER" id="PTHR43394">
    <property type="entry name" value="ATP-DEPENDENT PERMEASE MDL1, MITOCHONDRIAL"/>
    <property type="match status" value="1"/>
</dbReference>
<evidence type="ECO:0000256" key="5">
    <source>
        <dbReference type="ARBA" id="ARBA00022692"/>
    </source>
</evidence>
<dbReference type="InterPro" id="IPR003593">
    <property type="entry name" value="AAA+_ATPase"/>
</dbReference>
<keyword evidence="3" id="KW-1003">Cell membrane</keyword>
<keyword evidence="9 11" id="KW-0472">Membrane</keyword>
<accession>A0A811G4A7</accession>
<keyword evidence="7 14" id="KW-0067">ATP-binding</keyword>
<evidence type="ECO:0000256" key="10">
    <source>
        <dbReference type="ARBA" id="ARBA00023455"/>
    </source>
</evidence>
<keyword evidence="6" id="KW-0547">Nucleotide-binding</keyword>
<dbReference type="InterPro" id="IPR003439">
    <property type="entry name" value="ABC_transporter-like_ATP-bd"/>
</dbReference>
<evidence type="ECO:0000259" key="13">
    <source>
        <dbReference type="PROSITE" id="PS50929"/>
    </source>
</evidence>
<dbReference type="Pfam" id="PF00005">
    <property type="entry name" value="ABC_tran"/>
    <property type="match status" value="1"/>
</dbReference>
<dbReference type="SUPFAM" id="SSF52540">
    <property type="entry name" value="P-loop containing nucleoside triphosphate hydrolases"/>
    <property type="match status" value="1"/>
</dbReference>
<proteinExistence type="inferred from homology"/>
<feature type="transmembrane region" description="Helical" evidence="11">
    <location>
        <begin position="78"/>
        <end position="107"/>
    </location>
</feature>
<comment type="caution">
    <text evidence="14">The sequence shown here is derived from an EMBL/GenBank/DDBJ whole genome shotgun (WGS) entry which is preliminary data.</text>
</comment>
<dbReference type="InterPro" id="IPR027417">
    <property type="entry name" value="P-loop_NTPase"/>
</dbReference>
<evidence type="ECO:0000256" key="7">
    <source>
        <dbReference type="ARBA" id="ARBA00022840"/>
    </source>
</evidence>
<keyword evidence="4" id="KW-0997">Cell inner membrane</keyword>
<feature type="transmembrane region" description="Helical" evidence="11">
    <location>
        <begin position="290"/>
        <end position="313"/>
    </location>
</feature>
<dbReference type="GO" id="GO:0016887">
    <property type="term" value="F:ATP hydrolysis activity"/>
    <property type="evidence" value="ECO:0007669"/>
    <property type="project" value="InterPro"/>
</dbReference>
<evidence type="ECO:0000256" key="1">
    <source>
        <dbReference type="ARBA" id="ARBA00004429"/>
    </source>
</evidence>
<keyword evidence="8 11" id="KW-1133">Transmembrane helix</keyword>
<gene>
    <name evidence="14" type="ORF">CIP107547_02364</name>
</gene>
<dbReference type="GO" id="GO:0005524">
    <property type="term" value="F:ATP binding"/>
    <property type="evidence" value="ECO:0007669"/>
    <property type="project" value="UniProtKB-KW"/>
</dbReference>
<dbReference type="PROSITE" id="PS50929">
    <property type="entry name" value="ABC_TM1F"/>
    <property type="match status" value="1"/>
</dbReference>
<organism evidence="14 15">
    <name type="scientific">Corynebacterium diphtheriae</name>
    <dbReference type="NCBI Taxonomy" id="1717"/>
    <lineage>
        <taxon>Bacteria</taxon>
        <taxon>Bacillati</taxon>
        <taxon>Actinomycetota</taxon>
        <taxon>Actinomycetes</taxon>
        <taxon>Mycobacteriales</taxon>
        <taxon>Corynebacteriaceae</taxon>
        <taxon>Corynebacterium</taxon>
    </lineage>
</organism>
<dbReference type="SMART" id="SM00382">
    <property type="entry name" value="AAA"/>
    <property type="match status" value="1"/>
</dbReference>
<comment type="subcellular location">
    <subcellularLocation>
        <location evidence="1">Cell inner membrane</location>
        <topology evidence="1">Multi-pass membrane protein</topology>
    </subcellularLocation>
</comment>
<evidence type="ECO:0000256" key="4">
    <source>
        <dbReference type="ARBA" id="ARBA00022519"/>
    </source>
</evidence>
<evidence type="ECO:0000313" key="15">
    <source>
        <dbReference type="Proteomes" id="UP000480222"/>
    </source>
</evidence>
<feature type="domain" description="ABC transporter" evidence="12">
    <location>
        <begin position="354"/>
        <end position="588"/>
    </location>
</feature>
<dbReference type="RefSeq" id="WP_014304011.1">
    <property type="nucleotide sequence ID" value="NZ_CP040520.1"/>
</dbReference>
<evidence type="ECO:0000256" key="9">
    <source>
        <dbReference type="ARBA" id="ARBA00023136"/>
    </source>
</evidence>
<feature type="transmembrane region" description="Helical" evidence="11">
    <location>
        <begin position="148"/>
        <end position="171"/>
    </location>
</feature>
<comment type="similarity">
    <text evidence="10">Belongs to the ABC transporter superfamily. Siderophore-Fe(3+) uptake transporter (SIUT) (TC 3.A.1.21) family.</text>
</comment>
<dbReference type="PROSITE" id="PS50893">
    <property type="entry name" value="ABC_TRANSPORTER_2"/>
    <property type="match status" value="1"/>
</dbReference>
<dbReference type="Pfam" id="PF00664">
    <property type="entry name" value="ABC_membrane"/>
    <property type="match status" value="1"/>
</dbReference>
<dbReference type="PANTHER" id="PTHR43394:SF1">
    <property type="entry name" value="ATP-BINDING CASSETTE SUB-FAMILY B MEMBER 10, MITOCHONDRIAL"/>
    <property type="match status" value="1"/>
</dbReference>
<name>A0A811G4A7_CORDP</name>
<keyword evidence="2" id="KW-0813">Transport</keyword>
<evidence type="ECO:0000259" key="12">
    <source>
        <dbReference type="PROSITE" id="PS50893"/>
    </source>
</evidence>
<protein>
    <submittedName>
        <fullName evidence="14">ABC transporter ATP-binding protein</fullName>
    </submittedName>
</protein>
<dbReference type="PROSITE" id="PS00211">
    <property type="entry name" value="ABC_TRANSPORTER_1"/>
    <property type="match status" value="1"/>
</dbReference>
<dbReference type="Gene3D" id="3.40.50.300">
    <property type="entry name" value="P-loop containing nucleotide triphosphate hydrolases"/>
    <property type="match status" value="1"/>
</dbReference>
<dbReference type="GO" id="GO:0015421">
    <property type="term" value="F:ABC-type oligopeptide transporter activity"/>
    <property type="evidence" value="ECO:0007669"/>
    <property type="project" value="TreeGrafter"/>
</dbReference>
<dbReference type="InterPro" id="IPR017871">
    <property type="entry name" value="ABC_transporter-like_CS"/>
</dbReference>
<evidence type="ECO:0000256" key="6">
    <source>
        <dbReference type="ARBA" id="ARBA00022741"/>
    </source>
</evidence>
<evidence type="ECO:0000256" key="11">
    <source>
        <dbReference type="SAM" id="Phobius"/>
    </source>
</evidence>
<dbReference type="InterPro" id="IPR039421">
    <property type="entry name" value="Type_1_exporter"/>
</dbReference>
<feature type="transmembrane region" description="Helical" evidence="11">
    <location>
        <begin position="261"/>
        <end position="284"/>
    </location>
</feature>
<evidence type="ECO:0000256" key="8">
    <source>
        <dbReference type="ARBA" id="ARBA00022989"/>
    </source>
</evidence>
<dbReference type="AlphaFoldDB" id="A0A811G4A7"/>
<dbReference type="SUPFAM" id="SSF90123">
    <property type="entry name" value="ABC transporter transmembrane region"/>
    <property type="match status" value="1"/>
</dbReference>
<feature type="domain" description="ABC transmembrane type-1" evidence="13">
    <location>
        <begin position="37"/>
        <end position="299"/>
    </location>
</feature>
<dbReference type="InterPro" id="IPR011527">
    <property type="entry name" value="ABC1_TM_dom"/>
</dbReference>
<reference evidence="14 15" key="1">
    <citation type="submission" date="2020-02" db="EMBL/GenBank/DDBJ databases">
        <authorList>
            <person name="Brisse S."/>
        </authorList>
    </citation>
    <scope>NUCLEOTIDE SEQUENCE [LARGE SCALE GENOMIC DNA]</scope>
    <source>
        <strain evidence="14">CIP107547</strain>
    </source>
</reference>
<evidence type="ECO:0000256" key="3">
    <source>
        <dbReference type="ARBA" id="ARBA00022475"/>
    </source>
</evidence>
<evidence type="ECO:0000256" key="2">
    <source>
        <dbReference type="ARBA" id="ARBA00022448"/>
    </source>
</evidence>
<feature type="transmembrane region" description="Helical" evidence="11">
    <location>
        <begin position="36"/>
        <end position="58"/>
    </location>
</feature>
<evidence type="ECO:0000313" key="14">
    <source>
        <dbReference type="EMBL" id="CAB0622695.1"/>
    </source>
</evidence>
<dbReference type="Gene3D" id="1.20.1560.10">
    <property type="entry name" value="ABC transporter type 1, transmembrane domain"/>
    <property type="match status" value="1"/>
</dbReference>
<dbReference type="InterPro" id="IPR036640">
    <property type="entry name" value="ABC1_TM_sf"/>
</dbReference>
<sequence>MESHTTEAAPTAPSRPDYCSAPRLLSRYIHGRWPHMALAITCGIVAGICEVLPAWAIWRLVVALAQHEATMTSFVTAALIAGAAVIGKAVFFGSSTAIAHLIAFGVIADIRHALGKTWNSLPVGAVASVHSSRAKTVALDHCEKLELFIAHALPETAAALTVWLSITAWLFLVDWRLALATIALVPVAFLTMIHAMRSNGHRMGDWVQANGRMGAAIVDFITAMPVIRVFNRVGEDHKRTSDAVRTNAALQSDWGKGFVRWGAPFSTLVASAIAVIAPVGAWLYSTGSVAPATLLLFLIVGPTYPVPLVTMFYRLVALPLLSNGAVEIEQQLARSPRPQLVELGAEVGELAPSVRFDRVSFAYEPGNDVLHSISFEAKPGTITALVGVSGSGKSTIGELILGFYQAHSGTVTIGGRDIRTLNDATLYRHVSAVFQRPHLLAGTIRENLTLGNPDVSEQQLRSAMRAAAVDVFVDQLPQGLGTVLGESGSGLSGGERQRISIARALIADRPILILDEATAATDPDNEALIQQGLAALTHGRTVIVIAHRLGTITHADCIHVLDNGRIVESGTHEQLLAAHGDYARLWSCQGEGK</sequence>
<dbReference type="GO" id="GO:0005886">
    <property type="term" value="C:plasma membrane"/>
    <property type="evidence" value="ECO:0007669"/>
    <property type="project" value="UniProtKB-SubCell"/>
</dbReference>
<keyword evidence="5 11" id="KW-0812">Transmembrane</keyword>